<dbReference type="EMBL" id="FQYU01000006">
    <property type="protein sequence ID" value="SHJ62223.1"/>
    <property type="molecule type" value="Genomic_DNA"/>
</dbReference>
<dbReference type="GO" id="GO:0005886">
    <property type="term" value="C:plasma membrane"/>
    <property type="evidence" value="ECO:0007669"/>
    <property type="project" value="UniProtKB-SubCell"/>
</dbReference>
<evidence type="ECO:0000259" key="10">
    <source>
        <dbReference type="Pfam" id="PF04290"/>
    </source>
</evidence>
<dbReference type="PANTHER" id="PTHR35011">
    <property type="entry name" value="2,3-DIKETO-L-GULONATE TRAP TRANSPORTER SMALL PERMEASE PROTEIN YIAM"/>
    <property type="match status" value="1"/>
</dbReference>
<feature type="domain" description="Tripartite ATP-independent periplasmic transporters DctQ component" evidence="10">
    <location>
        <begin position="20"/>
        <end position="148"/>
    </location>
</feature>
<comment type="similarity">
    <text evidence="8">Belongs to the TRAP transporter small permease family.</text>
</comment>
<keyword evidence="2" id="KW-0813">Transport</keyword>
<comment type="subcellular location">
    <subcellularLocation>
        <location evidence="1">Cell inner membrane</location>
        <topology evidence="1">Multi-pass membrane protein</topology>
    </subcellularLocation>
</comment>
<evidence type="ECO:0000256" key="9">
    <source>
        <dbReference type="SAM" id="Phobius"/>
    </source>
</evidence>
<proteinExistence type="inferred from homology"/>
<evidence type="ECO:0000256" key="4">
    <source>
        <dbReference type="ARBA" id="ARBA00022519"/>
    </source>
</evidence>
<keyword evidence="7 9" id="KW-0472">Membrane</keyword>
<dbReference type="GO" id="GO:0015740">
    <property type="term" value="P:C4-dicarboxylate transport"/>
    <property type="evidence" value="ECO:0007669"/>
    <property type="project" value="TreeGrafter"/>
</dbReference>
<feature type="transmembrane region" description="Helical" evidence="9">
    <location>
        <begin position="43"/>
        <end position="60"/>
    </location>
</feature>
<gene>
    <name evidence="11" type="ORF">SAMN04488513_106190</name>
</gene>
<keyword evidence="4" id="KW-0997">Cell inner membrane</keyword>
<sequence>MKFIAKILKFGTLFSTMGFIVCTLIQVYARFFMESAPPWTEEAARVFFIHAVGFAAGLAVRGNYYVNFDLLYQYLGPKAKTYLDIITQLTVFVLFATCAFYGSIFTLNGFDESAPSMGIPMAVPFVSTVVLGCSICLYTWLELLKTIRRKK</sequence>
<evidence type="ECO:0000256" key="5">
    <source>
        <dbReference type="ARBA" id="ARBA00022692"/>
    </source>
</evidence>
<dbReference type="OrthoDB" id="9815614at2"/>
<evidence type="ECO:0000256" key="2">
    <source>
        <dbReference type="ARBA" id="ARBA00022448"/>
    </source>
</evidence>
<dbReference type="PANTHER" id="PTHR35011:SF11">
    <property type="entry name" value="TRAP TRANSPORTER SMALL PERMEASE PROTEIN"/>
    <property type="match status" value="1"/>
</dbReference>
<reference evidence="12" key="1">
    <citation type="submission" date="2016-11" db="EMBL/GenBank/DDBJ databases">
        <authorList>
            <person name="Varghese N."/>
            <person name="Submissions S."/>
        </authorList>
    </citation>
    <scope>NUCLEOTIDE SEQUENCE [LARGE SCALE GENOMIC DNA]</scope>
    <source>
        <strain evidence="12">DSM 19858</strain>
    </source>
</reference>
<dbReference type="InterPro" id="IPR007387">
    <property type="entry name" value="TRAP_DctQ"/>
</dbReference>
<protein>
    <submittedName>
        <fullName evidence="11">TRAP-type C4-dicarboxylate transport system, small permease component</fullName>
    </submittedName>
</protein>
<evidence type="ECO:0000313" key="11">
    <source>
        <dbReference type="EMBL" id="SHJ62223.1"/>
    </source>
</evidence>
<keyword evidence="5 9" id="KW-0812">Transmembrane</keyword>
<keyword evidence="3" id="KW-1003">Cell membrane</keyword>
<dbReference type="Pfam" id="PF04290">
    <property type="entry name" value="DctQ"/>
    <property type="match status" value="1"/>
</dbReference>
<evidence type="ECO:0000256" key="8">
    <source>
        <dbReference type="ARBA" id="ARBA00038436"/>
    </source>
</evidence>
<dbReference type="STRING" id="192903.SAMN04488513_106190"/>
<accession>A0A1M6KTH4</accession>
<evidence type="ECO:0000256" key="6">
    <source>
        <dbReference type="ARBA" id="ARBA00022989"/>
    </source>
</evidence>
<dbReference type="Proteomes" id="UP000184543">
    <property type="component" value="Unassembled WGS sequence"/>
</dbReference>
<keyword evidence="6 9" id="KW-1133">Transmembrane helix</keyword>
<evidence type="ECO:0000256" key="3">
    <source>
        <dbReference type="ARBA" id="ARBA00022475"/>
    </source>
</evidence>
<feature type="transmembrane region" description="Helical" evidence="9">
    <location>
        <begin position="122"/>
        <end position="141"/>
    </location>
</feature>
<organism evidence="11 12">
    <name type="scientific">Pseudozobellia thermophila</name>
    <dbReference type="NCBI Taxonomy" id="192903"/>
    <lineage>
        <taxon>Bacteria</taxon>
        <taxon>Pseudomonadati</taxon>
        <taxon>Bacteroidota</taxon>
        <taxon>Flavobacteriia</taxon>
        <taxon>Flavobacteriales</taxon>
        <taxon>Flavobacteriaceae</taxon>
        <taxon>Pseudozobellia</taxon>
    </lineage>
</organism>
<dbReference type="RefSeq" id="WP_072994726.1">
    <property type="nucleotide sequence ID" value="NZ_FQYU01000006.1"/>
</dbReference>
<dbReference type="InterPro" id="IPR055348">
    <property type="entry name" value="DctQ"/>
</dbReference>
<evidence type="ECO:0000256" key="7">
    <source>
        <dbReference type="ARBA" id="ARBA00023136"/>
    </source>
</evidence>
<feature type="transmembrane region" description="Helical" evidence="9">
    <location>
        <begin position="12"/>
        <end position="31"/>
    </location>
</feature>
<keyword evidence="12" id="KW-1185">Reference proteome</keyword>
<name>A0A1M6KTH4_9FLAO</name>
<evidence type="ECO:0000313" key="12">
    <source>
        <dbReference type="Proteomes" id="UP000184543"/>
    </source>
</evidence>
<dbReference type="AlphaFoldDB" id="A0A1M6KTH4"/>
<evidence type="ECO:0000256" key="1">
    <source>
        <dbReference type="ARBA" id="ARBA00004429"/>
    </source>
</evidence>
<dbReference type="GO" id="GO:0022857">
    <property type="term" value="F:transmembrane transporter activity"/>
    <property type="evidence" value="ECO:0007669"/>
    <property type="project" value="TreeGrafter"/>
</dbReference>
<feature type="transmembrane region" description="Helical" evidence="9">
    <location>
        <begin position="81"/>
        <end position="102"/>
    </location>
</feature>